<dbReference type="Proteomes" id="UP000554235">
    <property type="component" value="Unassembled WGS sequence"/>
</dbReference>
<feature type="compositionally biased region" description="Low complexity" evidence="1">
    <location>
        <begin position="219"/>
        <end position="230"/>
    </location>
</feature>
<feature type="region of interest" description="Disordered" evidence="1">
    <location>
        <begin position="511"/>
        <end position="533"/>
    </location>
</feature>
<feature type="region of interest" description="Disordered" evidence="1">
    <location>
        <begin position="26"/>
        <end position="306"/>
    </location>
</feature>
<feature type="region of interest" description="Disordered" evidence="1">
    <location>
        <begin position="1145"/>
        <end position="1176"/>
    </location>
</feature>
<organism evidence="3 4">
    <name type="scientific">Fusarium albosuccineum</name>
    <dbReference type="NCBI Taxonomy" id="1237068"/>
    <lineage>
        <taxon>Eukaryota</taxon>
        <taxon>Fungi</taxon>
        <taxon>Dikarya</taxon>
        <taxon>Ascomycota</taxon>
        <taxon>Pezizomycotina</taxon>
        <taxon>Sordariomycetes</taxon>
        <taxon>Hypocreomycetidae</taxon>
        <taxon>Hypocreales</taxon>
        <taxon>Nectriaceae</taxon>
        <taxon>Fusarium</taxon>
        <taxon>Fusarium decemcellulare species complex</taxon>
    </lineage>
</organism>
<accession>A0A8H4L121</accession>
<dbReference type="PANTHER" id="PTHR23389">
    <property type="entry name" value="CHROMOSOME TRANSMISSION FIDELITY FACTOR 18"/>
    <property type="match status" value="1"/>
</dbReference>
<feature type="domain" description="AAA+ ATPase" evidence="2">
    <location>
        <begin position="586"/>
        <end position="767"/>
    </location>
</feature>
<evidence type="ECO:0000256" key="1">
    <source>
        <dbReference type="SAM" id="MobiDB-lite"/>
    </source>
</evidence>
<dbReference type="SMART" id="SM00382">
    <property type="entry name" value="AAA"/>
    <property type="match status" value="1"/>
</dbReference>
<sequence length="1176" mass="128466">MGSILIETMAQEGMSELGVKKVHPFFTKGPAVDLPNPSESSAQPPVTLDNDDQNDGPQSGSDAPKPKRKRRKTDTSVPQDAPGPKKPRRKRQSEGLPVQSTIAVPDIAQTSDTPTHEPNAADIPTPPLSDAPAKPPKTPDQPPPNVPLAPTANPSDSAANKRKVLKWNPKTGTLGSPPKSKPKNTPSRIVCVKYGRDEANRKDMGDKISQILDGKTLFPLNSSNPSNPSKSRGKKAKETTSKQGTTVAKPTHPFFAGKAKQDHGASDHQAPAPPSRQTVFMTTPMSPKKPRDPFTVNHPVPRLGTKTGVTKIPRAMQPLWPAKGMAHVRGFDATGIANISFTEGETSKKSKGCTVTVKPDESVLGCFCFNMDLPALRNSLPKDDSNFEPAPTELRIPTRHFESGRKLQKRIRPELRTLRIAVAEEDDDMMGDDISSSQSKHTHLAVRRLYESLETNLSAYDKSTCEGLTWTHKYAPVAAAEVLQAGKEAILLKEWLQTLKVQSVNTGGIEAATSKGKSKSAAAPKKKRKKDKMDGFIVDSEEEANEMDEISENEDDWAPAGAGLLKKTVIRSGDAAAKGTKDQGRLTNAVVISGPQGSGKTAAVYAVAKELGFEIFEINPGSRRSGKDILEKVGDMTRNHLVQQHRADATEAAEEDEVDRDLKSGKQGMMTAFFQPKTTTGSKKAIQKPADDKTMETKGSSAKSQKQSLILLEEVDVLYEEDKQFWATLMGMMAQSKRPFIMTCNDENMVPLQSLNLHGIFRFSPPPSDLAVDFCLLAAANEGHLLRRPAVEALYKSRNHDLRAALMELNYWCQIGVGDRKGGFDWFYLRWPKGSDLDENGDVVRVLSDDTYCKGMGWIGRDLVATCPNPLQSEEEVMKQSLDSWSLDMGDWNNTVGLPSWTDGASDSARRLEALTAYDDFCTSMSDADLLSGGSPGTKFQETFDPELPEISTKMRDDFIVGRRLLEADPRVMPFSPSISISISLKSLARQELSRASSPNGNSVASTLRPLIESRAVSILDKSFDHCTTPLSRMDLALAFDPIAVNEKTAVSSHLDPSVFDRTTKLIVLDVAPWVRGIVEFDNKLMQERLKLSNLLSEGGKRKRMRTTRSAYSALEGGERRTTRRERYFGDSLNTAFVRRTAGDAWQEAALQTEGPKESAGDIPSSPPSSPGSGSA</sequence>
<feature type="compositionally biased region" description="Polar residues" evidence="1">
    <location>
        <begin position="275"/>
        <end position="285"/>
    </location>
</feature>
<name>A0A8H4L121_9HYPO</name>
<keyword evidence="4" id="KW-1185">Reference proteome</keyword>
<dbReference type="OrthoDB" id="9996895at2759"/>
<dbReference type="GO" id="GO:0005634">
    <property type="term" value="C:nucleus"/>
    <property type="evidence" value="ECO:0007669"/>
    <property type="project" value="TreeGrafter"/>
</dbReference>
<comment type="caution">
    <text evidence="3">The sequence shown here is derived from an EMBL/GenBank/DDBJ whole genome shotgun (WGS) entry which is preliminary data.</text>
</comment>
<dbReference type="AlphaFoldDB" id="A0A8H4L121"/>
<dbReference type="SUPFAM" id="SSF52540">
    <property type="entry name" value="P-loop containing nucleoside triphosphate hydrolases"/>
    <property type="match status" value="1"/>
</dbReference>
<evidence type="ECO:0000259" key="2">
    <source>
        <dbReference type="SMART" id="SM00382"/>
    </source>
</evidence>
<dbReference type="GO" id="GO:0005524">
    <property type="term" value="F:ATP binding"/>
    <property type="evidence" value="ECO:0007669"/>
    <property type="project" value="InterPro"/>
</dbReference>
<feature type="compositionally biased region" description="Low complexity" evidence="1">
    <location>
        <begin position="511"/>
        <end position="523"/>
    </location>
</feature>
<feature type="compositionally biased region" description="Pro residues" evidence="1">
    <location>
        <begin position="124"/>
        <end position="147"/>
    </location>
</feature>
<proteinExistence type="predicted"/>
<dbReference type="GO" id="GO:0003677">
    <property type="term" value="F:DNA binding"/>
    <property type="evidence" value="ECO:0007669"/>
    <property type="project" value="TreeGrafter"/>
</dbReference>
<dbReference type="PANTHER" id="PTHR23389:SF21">
    <property type="entry name" value="ATPASE FAMILY AAA DOMAIN-CONTAINING PROTEIN 5"/>
    <property type="match status" value="1"/>
</dbReference>
<evidence type="ECO:0000313" key="4">
    <source>
        <dbReference type="Proteomes" id="UP000554235"/>
    </source>
</evidence>
<dbReference type="Pfam" id="PF00004">
    <property type="entry name" value="AAA"/>
    <property type="match status" value="1"/>
</dbReference>
<evidence type="ECO:0000313" key="3">
    <source>
        <dbReference type="EMBL" id="KAF4459548.1"/>
    </source>
</evidence>
<reference evidence="3 4" key="1">
    <citation type="submission" date="2020-01" db="EMBL/GenBank/DDBJ databases">
        <title>Identification and distribution of gene clusters putatively required for synthesis of sphingolipid metabolism inhibitors in phylogenetically diverse species of the filamentous fungus Fusarium.</title>
        <authorList>
            <person name="Kim H.-S."/>
            <person name="Busman M."/>
            <person name="Brown D.W."/>
            <person name="Divon H."/>
            <person name="Uhlig S."/>
            <person name="Proctor R.H."/>
        </authorList>
    </citation>
    <scope>NUCLEOTIDE SEQUENCE [LARGE SCALE GENOMIC DNA]</scope>
    <source>
        <strain evidence="3 4">NRRL 20459</strain>
    </source>
</reference>
<dbReference type="GO" id="GO:0016887">
    <property type="term" value="F:ATP hydrolysis activity"/>
    <property type="evidence" value="ECO:0007669"/>
    <property type="project" value="InterPro"/>
</dbReference>
<dbReference type="InterPro" id="IPR027417">
    <property type="entry name" value="P-loop_NTPase"/>
</dbReference>
<dbReference type="InterPro" id="IPR003959">
    <property type="entry name" value="ATPase_AAA_core"/>
</dbReference>
<dbReference type="Gene3D" id="3.40.50.300">
    <property type="entry name" value="P-loop containing nucleotide triphosphate hydrolases"/>
    <property type="match status" value="1"/>
</dbReference>
<gene>
    <name evidence="3" type="ORF">FALBO_13696</name>
</gene>
<protein>
    <submittedName>
        <fullName evidence="3">ELG1 required for S phase progression and telomere homeostasis</fullName>
    </submittedName>
</protein>
<dbReference type="InterPro" id="IPR003593">
    <property type="entry name" value="AAA+_ATPase"/>
</dbReference>
<feature type="compositionally biased region" description="Polar residues" evidence="1">
    <location>
        <begin position="98"/>
        <end position="113"/>
    </location>
</feature>
<feature type="compositionally biased region" description="Basic and acidic residues" evidence="1">
    <location>
        <begin position="194"/>
        <end position="206"/>
    </location>
</feature>
<feature type="region of interest" description="Disordered" evidence="1">
    <location>
        <begin position="677"/>
        <end position="701"/>
    </location>
</feature>
<dbReference type="EMBL" id="JAADYS010002147">
    <property type="protein sequence ID" value="KAF4459548.1"/>
    <property type="molecule type" value="Genomic_DNA"/>
</dbReference>